<evidence type="ECO:0000256" key="3">
    <source>
        <dbReference type="SAM" id="Phobius"/>
    </source>
</evidence>
<keyword evidence="3" id="KW-1133">Transmembrane helix</keyword>
<dbReference type="PANTHER" id="PTHR43591">
    <property type="entry name" value="METHYLTRANSFERASE"/>
    <property type="match status" value="1"/>
</dbReference>
<sequence>MGLGSHSRANPLVFVAVFFMFLLMTGTWDLLFNRHEGTAAPSNGDDRPHSGTQTTSQRISDLDAEPLSYEDPETVKPPPPPPPPTPKYTALLVENDPAHVPNIVPIMMHFITVIGPDWPISFVTDWANYSAWEAPPVFRRAVDANQIIVKFLPPETTFPSHESVSAFLVGTWLWEQFQSYARVLMFQVDSIVCANAAHRLDDFLEWDLIGAPIKPGMGFGYNGGLSLRNPSMLLEIARDLEARVAKDPAVAGEVQYEDQWFYHKVKERGGKVPEAEIAGKFSVETMYFEKPLGYHQVQKFQHAHQEDIDMYCPEVAMILKGSHFSVITSSTASLSESITEYRRLHGRTYTQKTDYYGPNDEKHGEALEINHYWMTLFLDDKLFLAPIGDKPQRVLDLGTGTGIWAIDFADEFPSAEVIGVDVSPTQPTWVPPNCKFQIDDIEQLPWTWPAEHFDLIHIRNLEGCVTDWPALYVEALANLKPGVGYIEIKEFGIDLKSQAIPELDDDHVFKRWGRLFFEAFDRLGKTAKQHRDHGIKKNLEAAGFVDIVEKKWPVPIGPWAKDPMLKEVGACLLEFLDQGLEGFGTFLAKEVMGWEYAEIVVFMAEMRKALKDSKLQPRIDLHLVYARKPEKVKEETPAPTA</sequence>
<name>A0AAD9YG46_COLKA</name>
<dbReference type="Proteomes" id="UP001281614">
    <property type="component" value="Unassembled WGS sequence"/>
</dbReference>
<feature type="compositionally biased region" description="Pro residues" evidence="2">
    <location>
        <begin position="75"/>
        <end position="86"/>
    </location>
</feature>
<keyword evidence="6" id="KW-1185">Reference proteome</keyword>
<dbReference type="GO" id="GO:0032259">
    <property type="term" value="P:methylation"/>
    <property type="evidence" value="ECO:0007669"/>
    <property type="project" value="UniProtKB-KW"/>
</dbReference>
<dbReference type="GO" id="GO:0008168">
    <property type="term" value="F:methyltransferase activity"/>
    <property type="evidence" value="ECO:0007669"/>
    <property type="project" value="UniProtKB-KW"/>
</dbReference>
<evidence type="ECO:0000313" key="5">
    <source>
        <dbReference type="EMBL" id="KAK2760054.1"/>
    </source>
</evidence>
<organism evidence="5 6">
    <name type="scientific">Colletotrichum kahawae</name>
    <name type="common">Coffee berry disease fungus</name>
    <dbReference type="NCBI Taxonomy" id="34407"/>
    <lineage>
        <taxon>Eukaryota</taxon>
        <taxon>Fungi</taxon>
        <taxon>Dikarya</taxon>
        <taxon>Ascomycota</taxon>
        <taxon>Pezizomycotina</taxon>
        <taxon>Sordariomycetes</taxon>
        <taxon>Hypocreomycetidae</taxon>
        <taxon>Glomerellales</taxon>
        <taxon>Glomerellaceae</taxon>
        <taxon>Colletotrichum</taxon>
        <taxon>Colletotrichum gloeosporioides species complex</taxon>
    </lineage>
</organism>
<keyword evidence="3" id="KW-0812">Transmembrane</keyword>
<dbReference type="Pfam" id="PF18922">
    <property type="entry name" value="DUF5672"/>
    <property type="match status" value="1"/>
</dbReference>
<feature type="region of interest" description="Disordered" evidence="2">
    <location>
        <begin position="39"/>
        <end position="61"/>
    </location>
</feature>
<evidence type="ECO:0000256" key="1">
    <source>
        <dbReference type="ARBA" id="ARBA00038158"/>
    </source>
</evidence>
<protein>
    <submittedName>
        <fullName evidence="5">SAM dependent methyltransferase</fullName>
    </submittedName>
</protein>
<dbReference type="Pfam" id="PF13489">
    <property type="entry name" value="Methyltransf_23"/>
    <property type="match status" value="1"/>
</dbReference>
<dbReference type="InterPro" id="IPR029063">
    <property type="entry name" value="SAM-dependent_MTases_sf"/>
</dbReference>
<feature type="domain" description="DUF5672" evidence="4">
    <location>
        <begin position="149"/>
        <end position="295"/>
    </location>
</feature>
<dbReference type="CDD" id="cd02440">
    <property type="entry name" value="AdoMet_MTases"/>
    <property type="match status" value="1"/>
</dbReference>
<dbReference type="PANTHER" id="PTHR43591:SF24">
    <property type="entry name" value="2-METHOXY-6-POLYPRENYL-1,4-BENZOQUINOL METHYLASE, MITOCHONDRIAL"/>
    <property type="match status" value="1"/>
</dbReference>
<dbReference type="InterPro" id="IPR043729">
    <property type="entry name" value="DUF5672"/>
</dbReference>
<feature type="transmembrane region" description="Helical" evidence="3">
    <location>
        <begin position="12"/>
        <end position="32"/>
    </location>
</feature>
<evidence type="ECO:0000313" key="6">
    <source>
        <dbReference type="Proteomes" id="UP001281614"/>
    </source>
</evidence>
<dbReference type="AlphaFoldDB" id="A0AAD9YG46"/>
<comment type="similarity">
    <text evidence="1">Belongs to the methyltransferase superfamily. LaeA methyltransferase family.</text>
</comment>
<comment type="caution">
    <text evidence="5">The sequence shown here is derived from an EMBL/GenBank/DDBJ whole genome shotgun (WGS) entry which is preliminary data.</text>
</comment>
<dbReference type="EMBL" id="VYYT01000176">
    <property type="protein sequence ID" value="KAK2760054.1"/>
    <property type="molecule type" value="Genomic_DNA"/>
</dbReference>
<dbReference type="SUPFAM" id="SSF53335">
    <property type="entry name" value="S-adenosyl-L-methionine-dependent methyltransferases"/>
    <property type="match status" value="1"/>
</dbReference>
<evidence type="ECO:0000256" key="2">
    <source>
        <dbReference type="SAM" id="MobiDB-lite"/>
    </source>
</evidence>
<evidence type="ECO:0000259" key="4">
    <source>
        <dbReference type="Pfam" id="PF18922"/>
    </source>
</evidence>
<dbReference type="Gene3D" id="3.40.50.150">
    <property type="entry name" value="Vaccinia Virus protein VP39"/>
    <property type="match status" value="1"/>
</dbReference>
<feature type="region of interest" description="Disordered" evidence="2">
    <location>
        <begin position="68"/>
        <end position="87"/>
    </location>
</feature>
<keyword evidence="5" id="KW-0489">Methyltransferase</keyword>
<keyword evidence="5" id="KW-0808">Transferase</keyword>
<gene>
    <name evidence="5" type="ORF">CKAH01_16599</name>
</gene>
<accession>A0AAD9YG46</accession>
<feature type="compositionally biased region" description="Polar residues" evidence="2">
    <location>
        <begin position="50"/>
        <end position="59"/>
    </location>
</feature>
<keyword evidence="3" id="KW-0472">Membrane</keyword>
<proteinExistence type="inferred from homology"/>
<reference evidence="5" key="1">
    <citation type="submission" date="2023-02" db="EMBL/GenBank/DDBJ databases">
        <title>Colletotrichum kahawae CIFC_Que2 genome sequencing and assembly.</title>
        <authorList>
            <person name="Baroncelli R."/>
        </authorList>
    </citation>
    <scope>NUCLEOTIDE SEQUENCE</scope>
    <source>
        <strain evidence="5">CIFC_Que2</strain>
    </source>
</reference>